<proteinExistence type="predicted"/>
<evidence type="ECO:0000256" key="1">
    <source>
        <dbReference type="SAM" id="MobiDB-lite"/>
    </source>
</evidence>
<comment type="caution">
    <text evidence="2">The sequence shown here is derived from an EMBL/GenBank/DDBJ whole genome shotgun (WGS) entry which is preliminary data.</text>
</comment>
<reference evidence="2 3" key="1">
    <citation type="submission" date="2022-06" db="EMBL/GenBank/DDBJ databases">
        <title>Actinoplanes abujensis sp. nov., isolated from Nigerian arid soil.</title>
        <authorList>
            <person name="Ding P."/>
        </authorList>
    </citation>
    <scope>NUCLEOTIDE SEQUENCE [LARGE SCALE GENOMIC DNA]</scope>
    <source>
        <strain evidence="3">TRM88002</strain>
    </source>
</reference>
<gene>
    <name evidence="2" type="ORF">LXN57_42990</name>
</gene>
<dbReference type="RefSeq" id="WP_251804073.1">
    <property type="nucleotide sequence ID" value="NZ_JAMQOL010000075.1"/>
</dbReference>
<keyword evidence="3" id="KW-1185">Reference proteome</keyword>
<organism evidence="2 3">
    <name type="scientific">Paractinoplanes hotanensis</name>
    <dbReference type="NCBI Taxonomy" id="2906497"/>
    <lineage>
        <taxon>Bacteria</taxon>
        <taxon>Bacillati</taxon>
        <taxon>Actinomycetota</taxon>
        <taxon>Actinomycetes</taxon>
        <taxon>Micromonosporales</taxon>
        <taxon>Micromonosporaceae</taxon>
        <taxon>Paractinoplanes</taxon>
    </lineage>
</organism>
<accession>A0ABT0YE51</accession>
<dbReference type="EMBL" id="JAMQOL010000075">
    <property type="protein sequence ID" value="MCM4084321.1"/>
    <property type="molecule type" value="Genomic_DNA"/>
</dbReference>
<evidence type="ECO:0000313" key="2">
    <source>
        <dbReference type="EMBL" id="MCM4084321.1"/>
    </source>
</evidence>
<evidence type="ECO:0000313" key="3">
    <source>
        <dbReference type="Proteomes" id="UP001523216"/>
    </source>
</evidence>
<sequence length="54" mass="5784">MARLITDEQETIDTTARRRPSGAETHKPSQDHRQALGERAAPLGSGSDLVEGVA</sequence>
<name>A0ABT0YE51_9ACTN</name>
<feature type="compositionally biased region" description="Basic and acidic residues" evidence="1">
    <location>
        <begin position="24"/>
        <end position="36"/>
    </location>
</feature>
<protein>
    <submittedName>
        <fullName evidence="2">Uncharacterized protein</fullName>
    </submittedName>
</protein>
<feature type="region of interest" description="Disordered" evidence="1">
    <location>
        <begin position="1"/>
        <end position="54"/>
    </location>
</feature>
<dbReference type="Proteomes" id="UP001523216">
    <property type="component" value="Unassembled WGS sequence"/>
</dbReference>